<dbReference type="PANTHER" id="PTHR34835:SF90">
    <property type="entry name" value="AMINOTRANSFERASE-LIKE PLANT MOBILE DOMAIN-CONTAINING PROTEIN"/>
    <property type="match status" value="1"/>
</dbReference>
<organism evidence="2 3">
    <name type="scientific">Carnegiea gigantea</name>
    <dbReference type="NCBI Taxonomy" id="171969"/>
    <lineage>
        <taxon>Eukaryota</taxon>
        <taxon>Viridiplantae</taxon>
        <taxon>Streptophyta</taxon>
        <taxon>Embryophyta</taxon>
        <taxon>Tracheophyta</taxon>
        <taxon>Spermatophyta</taxon>
        <taxon>Magnoliopsida</taxon>
        <taxon>eudicotyledons</taxon>
        <taxon>Gunneridae</taxon>
        <taxon>Pentapetalae</taxon>
        <taxon>Caryophyllales</taxon>
        <taxon>Cactineae</taxon>
        <taxon>Cactaceae</taxon>
        <taxon>Cactoideae</taxon>
        <taxon>Echinocereeae</taxon>
        <taxon>Carnegiea</taxon>
    </lineage>
</organism>
<name>A0A9Q1GZQ7_9CARY</name>
<dbReference type="OrthoDB" id="1001981at2759"/>
<comment type="caution">
    <text evidence="2">The sequence shown here is derived from an EMBL/GenBank/DDBJ whole genome shotgun (WGS) entry which is preliminary data.</text>
</comment>
<evidence type="ECO:0000313" key="2">
    <source>
        <dbReference type="EMBL" id="KAJ8427418.1"/>
    </source>
</evidence>
<evidence type="ECO:0000256" key="1">
    <source>
        <dbReference type="SAM" id="MobiDB-lite"/>
    </source>
</evidence>
<gene>
    <name evidence="2" type="ORF">Cgig2_013662</name>
</gene>
<dbReference type="Proteomes" id="UP001153076">
    <property type="component" value="Unassembled WGS sequence"/>
</dbReference>
<proteinExistence type="predicted"/>
<reference evidence="2" key="1">
    <citation type="submission" date="2022-04" db="EMBL/GenBank/DDBJ databases">
        <title>Carnegiea gigantea Genome sequencing and assembly v2.</title>
        <authorList>
            <person name="Copetti D."/>
            <person name="Sanderson M.J."/>
            <person name="Burquez A."/>
            <person name="Wojciechowski M.F."/>
        </authorList>
    </citation>
    <scope>NUCLEOTIDE SEQUENCE</scope>
    <source>
        <strain evidence="2">SGP5-SGP5p</strain>
        <tissue evidence="2">Aerial part</tissue>
    </source>
</reference>
<feature type="region of interest" description="Disordered" evidence="1">
    <location>
        <begin position="1"/>
        <end position="26"/>
    </location>
</feature>
<dbReference type="AlphaFoldDB" id="A0A9Q1GZQ7"/>
<keyword evidence="3" id="KW-1185">Reference proteome</keyword>
<accession>A0A9Q1GZQ7</accession>
<evidence type="ECO:0000313" key="3">
    <source>
        <dbReference type="Proteomes" id="UP001153076"/>
    </source>
</evidence>
<sequence>MPTREHEDIDDNVNKKEGEEDMHIQEDPKLNEAQTEAVRSIEFASFLKVDLNQILWKFSKWLVDSFDPYSTSFVLPDGQRFTVTTFDAYVTLGVPISGKEIIESSRPSTNQEYDKVHTAWVREWKIKHAASKLTHMSEFILAKKDDGESFKRNFIIYLVNYVFSGRRTATVASPSSNTSRM</sequence>
<protein>
    <submittedName>
        <fullName evidence="2">Uncharacterized protein</fullName>
    </submittedName>
</protein>
<dbReference type="EMBL" id="JAKOGI010001147">
    <property type="protein sequence ID" value="KAJ8427418.1"/>
    <property type="molecule type" value="Genomic_DNA"/>
</dbReference>
<dbReference type="PANTHER" id="PTHR34835">
    <property type="entry name" value="OS07G0283600 PROTEIN-RELATED"/>
    <property type="match status" value="1"/>
</dbReference>